<name>A2GRM6_TRIV3</name>
<dbReference type="KEGG" id="tva:4737633"/>
<organism evidence="1 2">
    <name type="scientific">Trichomonas vaginalis (strain ATCC PRA-98 / G3)</name>
    <dbReference type="NCBI Taxonomy" id="412133"/>
    <lineage>
        <taxon>Eukaryota</taxon>
        <taxon>Metamonada</taxon>
        <taxon>Parabasalia</taxon>
        <taxon>Trichomonadida</taxon>
        <taxon>Trichomonadidae</taxon>
        <taxon>Trichomonas</taxon>
    </lineage>
</organism>
<accession>A2GRM6</accession>
<reference evidence="1" key="2">
    <citation type="journal article" date="2007" name="Science">
        <title>Draft genome sequence of the sexually transmitted pathogen Trichomonas vaginalis.</title>
        <authorList>
            <person name="Carlton J.M."/>
            <person name="Hirt R.P."/>
            <person name="Silva J.C."/>
            <person name="Delcher A.L."/>
            <person name="Schatz M."/>
            <person name="Zhao Q."/>
            <person name="Wortman J.R."/>
            <person name="Bidwell S.L."/>
            <person name="Alsmark U.C.M."/>
            <person name="Besteiro S."/>
            <person name="Sicheritz-Ponten T."/>
            <person name="Noel C.J."/>
            <person name="Dacks J.B."/>
            <person name="Foster P.G."/>
            <person name="Simillion C."/>
            <person name="Van de Peer Y."/>
            <person name="Miranda-Saavedra D."/>
            <person name="Barton G.J."/>
            <person name="Westrop G.D."/>
            <person name="Mueller S."/>
            <person name="Dessi D."/>
            <person name="Fiori P.L."/>
            <person name="Ren Q."/>
            <person name="Paulsen I."/>
            <person name="Zhang H."/>
            <person name="Bastida-Corcuera F.D."/>
            <person name="Simoes-Barbosa A."/>
            <person name="Brown M.T."/>
            <person name="Hayes R.D."/>
            <person name="Mukherjee M."/>
            <person name="Okumura C.Y."/>
            <person name="Schneider R."/>
            <person name="Smith A.J."/>
            <person name="Vanacova S."/>
            <person name="Villalvazo M."/>
            <person name="Haas B.J."/>
            <person name="Pertea M."/>
            <person name="Feldblyum T.V."/>
            <person name="Utterback T.R."/>
            <person name="Shu C.L."/>
            <person name="Osoegawa K."/>
            <person name="de Jong P.J."/>
            <person name="Hrdy I."/>
            <person name="Horvathova L."/>
            <person name="Zubacova Z."/>
            <person name="Dolezal P."/>
            <person name="Malik S.B."/>
            <person name="Logsdon J.M. Jr."/>
            <person name="Henze K."/>
            <person name="Gupta A."/>
            <person name="Wang C.C."/>
            <person name="Dunne R.L."/>
            <person name="Upcroft J.A."/>
            <person name="Upcroft P."/>
            <person name="White O."/>
            <person name="Salzberg S.L."/>
            <person name="Tang P."/>
            <person name="Chiu C.-H."/>
            <person name="Lee Y.-S."/>
            <person name="Embley T.M."/>
            <person name="Coombs G.H."/>
            <person name="Mottram J.C."/>
            <person name="Tachezy J."/>
            <person name="Fraser-Liggett C.M."/>
            <person name="Johnson P.J."/>
        </authorList>
    </citation>
    <scope>NUCLEOTIDE SEQUENCE [LARGE SCALE GENOMIC DNA]</scope>
    <source>
        <strain evidence="1">G3</strain>
    </source>
</reference>
<keyword evidence="2" id="KW-1185">Reference proteome</keyword>
<reference evidence="1" key="1">
    <citation type="submission" date="2006-10" db="EMBL/GenBank/DDBJ databases">
        <authorList>
            <person name="Amadeo P."/>
            <person name="Zhao Q."/>
            <person name="Wortman J."/>
            <person name="Fraser-Liggett C."/>
            <person name="Carlton J."/>
        </authorList>
    </citation>
    <scope>NUCLEOTIDE SEQUENCE</scope>
    <source>
        <strain evidence="1">G3</strain>
    </source>
</reference>
<dbReference type="VEuPathDB" id="TrichDB:TVAGG3_0686050"/>
<protein>
    <submittedName>
        <fullName evidence="1">Uncharacterized protein</fullName>
    </submittedName>
</protein>
<gene>
    <name evidence="1" type="ORF">TVAG_285360</name>
</gene>
<dbReference type="RefSeq" id="XP_001293120.1">
    <property type="nucleotide sequence ID" value="XM_001293119.1"/>
</dbReference>
<proteinExistence type="predicted"/>
<evidence type="ECO:0000313" key="2">
    <source>
        <dbReference type="Proteomes" id="UP000001542"/>
    </source>
</evidence>
<evidence type="ECO:0000313" key="1">
    <source>
        <dbReference type="EMBL" id="EAX80190.1"/>
    </source>
</evidence>
<dbReference type="InParanoid" id="A2GRM6"/>
<dbReference type="AlphaFoldDB" id="A2GRM6"/>
<dbReference type="EMBL" id="DS119033">
    <property type="protein sequence ID" value="EAX80190.1"/>
    <property type="molecule type" value="Genomic_DNA"/>
</dbReference>
<sequence length="142" mass="16640">MQYIYDVLSTRKLRKFTMVSQQNLKDHDEMLMRIQNNGVKMDLVQAILESQFNGKVTIDTLLIFANLMAKKHGLFLDRLARRNKTALICWYTENWNTIQPFIGEINPASKSKNSIKNDKIESKDYNPNIDPSDIFQLLNYHD</sequence>
<dbReference type="Proteomes" id="UP000001542">
    <property type="component" value="Unassembled WGS sequence"/>
</dbReference>
<dbReference type="OrthoDB" id="10608730at2759"/>
<dbReference type="VEuPathDB" id="TrichDB:TVAG_285360"/>